<name>A0ABW8MCQ3_9BURK</name>
<dbReference type="EMBL" id="JBIYDN010000003">
    <property type="protein sequence ID" value="MFK4441438.1"/>
    <property type="molecule type" value="Genomic_DNA"/>
</dbReference>
<feature type="transmembrane region" description="Helical" evidence="1">
    <location>
        <begin position="12"/>
        <end position="35"/>
    </location>
</feature>
<gene>
    <name evidence="2" type="ORF">ABH943_001449</name>
</gene>
<keyword evidence="1" id="KW-0472">Membrane</keyword>
<accession>A0ABW8MCQ3</accession>
<evidence type="ECO:0000313" key="3">
    <source>
        <dbReference type="Proteomes" id="UP001620514"/>
    </source>
</evidence>
<comment type="caution">
    <text evidence="2">The sequence shown here is derived from an EMBL/GenBank/DDBJ whole genome shotgun (WGS) entry which is preliminary data.</text>
</comment>
<evidence type="ECO:0000256" key="1">
    <source>
        <dbReference type="SAM" id="Phobius"/>
    </source>
</evidence>
<dbReference type="RefSeq" id="WP_404605288.1">
    <property type="nucleotide sequence ID" value="NZ_JBIYDN010000003.1"/>
</dbReference>
<protein>
    <submittedName>
        <fullName evidence="2">Uncharacterized protein</fullName>
    </submittedName>
</protein>
<sequence length="112" mass="12231">MIRITSSLLAKPALFIFAGIGITLATTGVTTVSLYEMRLDAMAQACDAATNLVLSLQKETERNLDIYQLAMRDVVTSLETPSILQLTPDARQTFAERTVLFLSSVYPAMSVD</sequence>
<dbReference type="Proteomes" id="UP001620514">
    <property type="component" value="Unassembled WGS sequence"/>
</dbReference>
<proteinExistence type="predicted"/>
<reference evidence="2 3" key="2">
    <citation type="submission" date="2024-11" db="EMBL/GenBank/DDBJ databases">
        <title>Using genomics to understand microbial adaptation to soil warming.</title>
        <authorList>
            <person name="Deangelis K.M. PhD."/>
        </authorList>
    </citation>
    <scope>NUCLEOTIDE SEQUENCE [LARGE SCALE GENOMIC DNA]</scope>
    <source>
        <strain evidence="2 3">GAS97</strain>
    </source>
</reference>
<keyword evidence="1" id="KW-0812">Transmembrane</keyword>
<reference evidence="2 3" key="1">
    <citation type="submission" date="2024-10" db="EMBL/GenBank/DDBJ databases">
        <authorList>
            <person name="Deangelis K."/>
            <person name="Huntemann M."/>
            <person name="Clum A."/>
            <person name="Wang J."/>
            <person name="Palaniappan K."/>
            <person name="Ritter S."/>
            <person name="Chen I.-M."/>
            <person name="Stamatis D."/>
            <person name="Reddy T."/>
            <person name="O'Malley R."/>
            <person name="Daum C."/>
            <person name="Ng V."/>
            <person name="Ivanova N."/>
            <person name="Kyrpides N."/>
            <person name="Woyke T."/>
        </authorList>
    </citation>
    <scope>NUCLEOTIDE SEQUENCE [LARGE SCALE GENOMIC DNA]</scope>
    <source>
        <strain evidence="2 3">GAS97</strain>
    </source>
</reference>
<evidence type="ECO:0000313" key="2">
    <source>
        <dbReference type="EMBL" id="MFK4441438.1"/>
    </source>
</evidence>
<keyword evidence="3" id="KW-1185">Reference proteome</keyword>
<organism evidence="2 3">
    <name type="scientific">Caballeronia udeis</name>
    <dbReference type="NCBI Taxonomy" id="1232866"/>
    <lineage>
        <taxon>Bacteria</taxon>
        <taxon>Pseudomonadati</taxon>
        <taxon>Pseudomonadota</taxon>
        <taxon>Betaproteobacteria</taxon>
        <taxon>Burkholderiales</taxon>
        <taxon>Burkholderiaceae</taxon>
        <taxon>Caballeronia</taxon>
    </lineage>
</organism>
<keyword evidence="1" id="KW-1133">Transmembrane helix</keyword>